<keyword evidence="1" id="KW-0677">Repeat</keyword>
<dbReference type="EMBL" id="LK052940">
    <property type="protein sequence ID" value="CDR40991.1"/>
    <property type="molecule type" value="Genomic_DNA"/>
</dbReference>
<evidence type="ECO:0000313" key="5">
    <source>
        <dbReference type="EMBL" id="CDR40991.1"/>
    </source>
</evidence>
<gene>
    <name evidence="5" type="ORF">RHTO0S_05e10506g</name>
</gene>
<feature type="compositionally biased region" description="Basic and acidic residues" evidence="4">
    <location>
        <begin position="239"/>
        <end position="258"/>
    </location>
</feature>
<evidence type="ECO:0000256" key="3">
    <source>
        <dbReference type="PROSITE-ProRule" id="PRU00339"/>
    </source>
</evidence>
<proteinExistence type="predicted"/>
<dbReference type="SUPFAM" id="SSF48452">
    <property type="entry name" value="TPR-like"/>
    <property type="match status" value="2"/>
</dbReference>
<dbReference type="GO" id="GO:0055087">
    <property type="term" value="C:Ski complex"/>
    <property type="evidence" value="ECO:0007669"/>
    <property type="project" value="InterPro"/>
</dbReference>
<feature type="repeat" description="TPR" evidence="3">
    <location>
        <begin position="584"/>
        <end position="617"/>
    </location>
</feature>
<dbReference type="Gene3D" id="1.25.40.10">
    <property type="entry name" value="Tetratricopeptide repeat domain"/>
    <property type="match status" value="3"/>
</dbReference>
<dbReference type="InterPro" id="IPR019734">
    <property type="entry name" value="TPR_rpt"/>
</dbReference>
<accession>A0A061B1Z1</accession>
<dbReference type="InterPro" id="IPR011990">
    <property type="entry name" value="TPR-like_helical_dom_sf"/>
</dbReference>
<feature type="region of interest" description="Disordered" evidence="4">
    <location>
        <begin position="1"/>
        <end position="26"/>
    </location>
</feature>
<dbReference type="Pfam" id="PF13432">
    <property type="entry name" value="TPR_16"/>
    <property type="match status" value="1"/>
</dbReference>
<dbReference type="GO" id="GO:0006401">
    <property type="term" value="P:RNA catabolic process"/>
    <property type="evidence" value="ECO:0007669"/>
    <property type="project" value="InterPro"/>
</dbReference>
<dbReference type="PANTHER" id="PTHR15704:SF7">
    <property type="entry name" value="SUPERKILLER COMPLEX PROTEIN 3"/>
    <property type="match status" value="1"/>
</dbReference>
<evidence type="ECO:0000256" key="1">
    <source>
        <dbReference type="ARBA" id="ARBA00022737"/>
    </source>
</evidence>
<sequence length="1366" mass="146876">MLLPSSPQHPLLGTLPPFDPTAPTATSYPTVQQAVTSPLRTLLEIIAHISEKETAAVDAEIKKRQQRLDGPALTAKETTCQVQAKMLLQSNDEPLRRDIERRLLAHLQMTLRALPSSFDPPSLDLPAKAKLKTEKQIKAERDAMDGYRAQVEDLAHGMVVIGVPDGSAWGVEVEWSDSFADGRGLEGLTKGSRDKLQQLADTFPKAGISSISRALVARLEAAEAAARPPVDGNPADAPQEERPSGPTDDESRNERETRVLGLDLEEPQRRDPAASGRVEAVSWGPLECWGGGLRGGGGLEGFWVRAGLSALASIQTEIGRPLPRTRRALETSLALSLVHHEPPTHHLRALRLVESLLGTAPPPPSSPGAPAVPHPDPELLFAKAIVLQSSDKQAAALKVWDQIIALPPASLDADTLVKAKCEQAWSTHLAGSSEDALPQLEEVVASFEERKTRRDKEREEKEAWPEEAGGRRGRGIGGGAGRAGNGLAYDAYISALRASPSFAPAFPSLGIYYRLLASPDWERSSKCFQKAFELDPSQEVAARYLAEEFAELGEWSLVEVIARRVIDGNKGRAGMSGKAAARLAWAWKAIGSSELNSKKYPQAITAFQSALRGAPDDVSTWIKLGVAYRHSGKHVAALKVFVKALALDPSSCFAKYSIADVHREIGLLDPAIKTFKEILVDRPDELGVRVVLAETALAKGLGEQKQGYMVRAEESLLEALEDSMAVIEGGSASRVAWKVTAEALVGLSRLSDPASPDSLSAALARVLAYLSEQGVDGKMAGLTAITVADVRAAVDTKPAIAAAALAILSFKMRVLLETQNEAAIGSAWFDLGITISNFRPHLSALPTSSTTAEQVLQQSIRCLRYALHKELLNASFWNALGVLSFDLLPCLAQHSFIRSIKHNSRSAVPWTNLGLFYLVHGDKDLANQAFLKAQVLDPEWAAAWVGQATLADMAGHAVEASVLLEHAVSLGGDAPEADTAFASRAFEKYRSSVPSSSLAVADPSPVAPPSVIEVLSAPLFSLSRYLSHHPSDHTALHLNALVLEQVGDLASASEGQYVIAQTNLGRARLAAQQYNGALEAFEAALSLLNLEDSAARGGLTKEQTVLLYAECKLGSSVAHVALGDSSAAKEALETAIDDVETYRVGACDSHLAVALGRVHWAEGEEGRALSALLDSPDIPSGRQTPLFLRRAIYAYAIAANDTSLLQTTESFIWNAAVKYNPDILYLSTLAKLAKSDIDGALSTVSRSLHAFPWAPAFRSRTARLLASLPPVASDDSADNNLELVGRLMRTRVPQTEASSLRARRSRALGVVALHKAGEAETEEEADRLDEEALRFLEKSIYVAPWVTEGRKAFQKLRAKLRAKLDS</sequence>
<feature type="region of interest" description="Disordered" evidence="4">
    <location>
        <begin position="448"/>
        <end position="477"/>
    </location>
</feature>
<evidence type="ECO:0000256" key="2">
    <source>
        <dbReference type="ARBA" id="ARBA00022803"/>
    </source>
</evidence>
<feature type="repeat" description="TPR" evidence="3">
    <location>
        <begin position="907"/>
        <end position="940"/>
    </location>
</feature>
<keyword evidence="2 3" id="KW-0802">TPR repeat</keyword>
<organism evidence="5">
    <name type="scientific">Rhodotorula toruloides</name>
    <name type="common">Yeast</name>
    <name type="synonym">Rhodosporidium toruloides</name>
    <dbReference type="NCBI Taxonomy" id="5286"/>
    <lineage>
        <taxon>Eukaryota</taxon>
        <taxon>Fungi</taxon>
        <taxon>Dikarya</taxon>
        <taxon>Basidiomycota</taxon>
        <taxon>Pucciniomycotina</taxon>
        <taxon>Microbotryomycetes</taxon>
        <taxon>Sporidiobolales</taxon>
        <taxon>Sporidiobolaceae</taxon>
        <taxon>Rhodotorula</taxon>
    </lineage>
</organism>
<name>A0A061B1Z1_RHOTO</name>
<protein>
    <submittedName>
        <fullName evidence="5">RHTO0S05e10506g1_1</fullName>
    </submittedName>
</protein>
<evidence type="ECO:0000256" key="4">
    <source>
        <dbReference type="SAM" id="MobiDB-lite"/>
    </source>
</evidence>
<dbReference type="OrthoDB" id="421075at2759"/>
<feature type="region of interest" description="Disordered" evidence="4">
    <location>
        <begin position="224"/>
        <end position="277"/>
    </location>
</feature>
<dbReference type="PANTHER" id="PTHR15704">
    <property type="entry name" value="SUPERKILLER 3 PROTEIN-RELATED"/>
    <property type="match status" value="1"/>
</dbReference>
<reference evidence="5" key="1">
    <citation type="journal article" date="2014" name="Genome Announc.">
        <title>Draft genome sequence of Rhodosporidium toruloides CECT1137, an oleaginous yeast of biotechnological interest.</title>
        <authorList>
            <person name="Morin N."/>
            <person name="Calcas X."/>
            <person name="Devillers H."/>
            <person name="Durrens P."/>
            <person name="Sherman D.J."/>
            <person name="Nicaud J.-M."/>
            <person name="Neuveglise C."/>
        </authorList>
    </citation>
    <scope>NUCLEOTIDE SEQUENCE</scope>
    <source>
        <strain evidence="5">CECT1137</strain>
    </source>
</reference>
<dbReference type="SMART" id="SM00028">
    <property type="entry name" value="TPR"/>
    <property type="match status" value="7"/>
</dbReference>
<dbReference type="PROSITE" id="PS50005">
    <property type="entry name" value="TPR"/>
    <property type="match status" value="3"/>
</dbReference>
<dbReference type="InterPro" id="IPR039226">
    <property type="entry name" value="Ski3/TTC37"/>
</dbReference>
<feature type="compositionally biased region" description="Basic and acidic residues" evidence="4">
    <location>
        <begin position="448"/>
        <end position="470"/>
    </location>
</feature>
<feature type="repeat" description="TPR" evidence="3">
    <location>
        <begin position="618"/>
        <end position="651"/>
    </location>
</feature>